<evidence type="ECO:0000313" key="1">
    <source>
        <dbReference type="EMBL" id="KAI0048364.1"/>
    </source>
</evidence>
<reference evidence="1" key="1">
    <citation type="submission" date="2021-02" db="EMBL/GenBank/DDBJ databases">
        <authorList>
            <consortium name="DOE Joint Genome Institute"/>
            <person name="Ahrendt S."/>
            <person name="Looney B.P."/>
            <person name="Miyauchi S."/>
            <person name="Morin E."/>
            <person name="Drula E."/>
            <person name="Courty P.E."/>
            <person name="Chicoki N."/>
            <person name="Fauchery L."/>
            <person name="Kohler A."/>
            <person name="Kuo A."/>
            <person name="Labutti K."/>
            <person name="Pangilinan J."/>
            <person name="Lipzen A."/>
            <person name="Riley R."/>
            <person name="Andreopoulos W."/>
            <person name="He G."/>
            <person name="Johnson J."/>
            <person name="Barry K.W."/>
            <person name="Grigoriev I.V."/>
            <person name="Nagy L."/>
            <person name="Hibbett D."/>
            <person name="Henrissat B."/>
            <person name="Matheny P.B."/>
            <person name="Labbe J."/>
            <person name="Martin F."/>
        </authorList>
    </citation>
    <scope>NUCLEOTIDE SEQUENCE</scope>
    <source>
        <strain evidence="1">FP105234-sp</strain>
    </source>
</reference>
<dbReference type="EMBL" id="MU275888">
    <property type="protein sequence ID" value="KAI0048364.1"/>
    <property type="molecule type" value="Genomic_DNA"/>
</dbReference>
<protein>
    <submittedName>
        <fullName evidence="1">WD40 repeat-like protein</fullName>
    </submittedName>
</protein>
<name>A0ACB8RVW3_9AGAM</name>
<keyword evidence="2" id="KW-1185">Reference proteome</keyword>
<comment type="caution">
    <text evidence="1">The sequence shown here is derived from an EMBL/GenBank/DDBJ whole genome shotgun (WGS) entry which is preliminary data.</text>
</comment>
<sequence length="514" mass="56680">MDIDSEDEPWYRKPGVTPPFRLLRTLSANDQKIPLTCLAIFPWNVDSINALWSFNWNDRQSEVAPEKEKWQESVEKLQGMIAVGSVGELHIVRATCAQPDVFIKLKLPRTHGTEPSSVSCVAWAVSASYEPLVVFGWGSLLILYDVGNRKQVGCLRGHGGQITSIAVHPIHPELICTTSRDFTARIYDLHYKPTPDALGNLCWLPGRGPSRAGAAHGLRAVEPEGKLDDVGRCVAVFVGGRSGGHQAAVLGAAFHPRMPLLATCGMDRTTKIWHIPTLQDYKLERVDKPLFTSPLLHTARVLSIAWLSDDVLISHSAPAFMRKQDEPNPIYKTWDEGGSIVVWRWLGLDRFFPANKPPGEAPLRGCASVRNPSPSFTVLSSLPLLRLMPSLRMSLYYTETHDPIILFPFSNSVRILNIVDIPAKVPPPHPPKNAEDEAADAVAGLKLDDEDEVEGANENGAEVEVQDWAADLGWQVIARASDETMQGVEVGLDGMLMVAIGNRGSIWVWLKDEP</sequence>
<organism evidence="1 2">
    <name type="scientific">Auriscalpium vulgare</name>
    <dbReference type="NCBI Taxonomy" id="40419"/>
    <lineage>
        <taxon>Eukaryota</taxon>
        <taxon>Fungi</taxon>
        <taxon>Dikarya</taxon>
        <taxon>Basidiomycota</taxon>
        <taxon>Agaricomycotina</taxon>
        <taxon>Agaricomycetes</taxon>
        <taxon>Russulales</taxon>
        <taxon>Auriscalpiaceae</taxon>
        <taxon>Auriscalpium</taxon>
    </lineage>
</organism>
<proteinExistence type="predicted"/>
<gene>
    <name evidence="1" type="ORF">FA95DRAFT_1539908</name>
</gene>
<accession>A0ACB8RVW3</accession>
<dbReference type="Proteomes" id="UP000814033">
    <property type="component" value="Unassembled WGS sequence"/>
</dbReference>
<evidence type="ECO:0000313" key="2">
    <source>
        <dbReference type="Proteomes" id="UP000814033"/>
    </source>
</evidence>
<reference evidence="1" key="2">
    <citation type="journal article" date="2022" name="New Phytol.">
        <title>Evolutionary transition to the ectomycorrhizal habit in the genomes of a hyperdiverse lineage of mushroom-forming fungi.</title>
        <authorList>
            <person name="Looney B."/>
            <person name="Miyauchi S."/>
            <person name="Morin E."/>
            <person name="Drula E."/>
            <person name="Courty P.E."/>
            <person name="Kohler A."/>
            <person name="Kuo A."/>
            <person name="LaButti K."/>
            <person name="Pangilinan J."/>
            <person name="Lipzen A."/>
            <person name="Riley R."/>
            <person name="Andreopoulos W."/>
            <person name="He G."/>
            <person name="Johnson J."/>
            <person name="Nolan M."/>
            <person name="Tritt A."/>
            <person name="Barry K.W."/>
            <person name="Grigoriev I.V."/>
            <person name="Nagy L.G."/>
            <person name="Hibbett D."/>
            <person name="Henrissat B."/>
            <person name="Matheny P.B."/>
            <person name="Labbe J."/>
            <person name="Martin F.M."/>
        </authorList>
    </citation>
    <scope>NUCLEOTIDE SEQUENCE</scope>
    <source>
        <strain evidence="1">FP105234-sp</strain>
    </source>
</reference>